<dbReference type="Proteomes" id="UP000310108">
    <property type="component" value="Unassembled WGS sequence"/>
</dbReference>
<dbReference type="PANTHER" id="PTHR13379">
    <property type="entry name" value="UNCHARACTERIZED DUF1308"/>
    <property type="match status" value="1"/>
</dbReference>
<name>A0A4U6XAS7_9PEZI</name>
<keyword evidence="3" id="KW-1185">Reference proteome</keyword>
<dbReference type="AlphaFoldDB" id="A0A4U6XAS7"/>
<evidence type="ECO:0000313" key="3">
    <source>
        <dbReference type="Proteomes" id="UP000310108"/>
    </source>
</evidence>
<comment type="caution">
    <text evidence="2">The sequence shown here is derived from an EMBL/GenBank/DDBJ whole genome shotgun (WGS) entry which is preliminary data.</text>
</comment>
<feature type="region of interest" description="Disordered" evidence="1">
    <location>
        <begin position="642"/>
        <end position="721"/>
    </location>
</feature>
<organism evidence="2 3">
    <name type="scientific">Colletotrichum tanaceti</name>
    <dbReference type="NCBI Taxonomy" id="1306861"/>
    <lineage>
        <taxon>Eukaryota</taxon>
        <taxon>Fungi</taxon>
        <taxon>Dikarya</taxon>
        <taxon>Ascomycota</taxon>
        <taxon>Pezizomycotina</taxon>
        <taxon>Sordariomycetes</taxon>
        <taxon>Hypocreomycetidae</taxon>
        <taxon>Glomerellales</taxon>
        <taxon>Glomerellaceae</taxon>
        <taxon>Colletotrichum</taxon>
        <taxon>Colletotrichum destructivum species complex</taxon>
    </lineage>
</organism>
<feature type="compositionally biased region" description="Polar residues" evidence="1">
    <location>
        <begin position="48"/>
        <end position="63"/>
    </location>
</feature>
<accession>A0A4U6XAS7</accession>
<feature type="compositionally biased region" description="Polar residues" evidence="1">
    <location>
        <begin position="28"/>
        <end position="41"/>
    </location>
</feature>
<gene>
    <name evidence="2" type="ORF">CTA1_12545</name>
</gene>
<reference evidence="2 3" key="1">
    <citation type="journal article" date="2019" name="PLoS ONE">
        <title>Comparative genome analysis indicates high evolutionary potential of pathogenicity genes in Colletotrichum tanaceti.</title>
        <authorList>
            <person name="Lelwala R.V."/>
            <person name="Korhonen P.K."/>
            <person name="Young N.D."/>
            <person name="Scott J.B."/>
            <person name="Ades P.A."/>
            <person name="Gasser R.B."/>
            <person name="Taylor P.W.J."/>
        </authorList>
    </citation>
    <scope>NUCLEOTIDE SEQUENCE [LARGE SCALE GENOMIC DNA]</scope>
    <source>
        <strain evidence="2">BRIP57314</strain>
    </source>
</reference>
<feature type="compositionally biased region" description="Basic and acidic residues" evidence="1">
    <location>
        <begin position="710"/>
        <end position="721"/>
    </location>
</feature>
<dbReference type="STRING" id="1306861.A0A4U6XAS7"/>
<sequence length="721" mass="77952">MMEKPTEFCLSVAVASVFGGVGHATSSPPSCAFESQPSTVNGLPASRVTPSRPTQDGPERSQSLFTARQMPLALSIVLQPSGRLIENWETRDFITSRINLILDELALLKSALEGRPPAGHKPLPWNQAVPGLGAFERLIVSEKKHIEKMMQSYDVGADEQLDPETLDSKVRLRLDASNYTFYETVWEVTKRCRHLTRMQRELSYKTESGRSISAVVDLVVNGGAEWIKILTTTQRRMFYEMTDAGWDWDEDFSDGGGAAAAAADEAMLAILRDETEDSIEVARVARHMVAAARTSYEGYRRPRVRILMTRISEGENAAVDHLLRLVRKMGGDDDGVELVVETATSNGRRRPGEEGDSGGGGGGGILARPPPALLDEAVANLVRADPFGDFSDTLNVDCSVFMALASDFSHTAIGPGSELLRSEQHRIDAADEVENGPRLATTLYPALAGRALVCTREAADTFLKIVNLIGTDSEQARTRVIFGNQGEGEGGDGGEGDGGGGGDDDDEGDDTRTPEVVVVEEDRRRRRRRVDALRKLSAHPVPDDLRLPVAVVGGVSWDDARRMVSRGELPQAALAVGRKGSGLNATAASSFLYGWAAGLTTVTSNWEAAKRLRTAVEAACVDGAEVGVGPHVWRIPFSRKLLARPKGPRGGGGGGGGDDDDRGDNGDKQVKGGRRVKGRQERRVEKEKSLQSWIASEGTTDVKSEEEEEEKKKPRDDADDG</sequence>
<feature type="region of interest" description="Disordered" evidence="1">
    <location>
        <begin position="482"/>
        <end position="514"/>
    </location>
</feature>
<proteinExistence type="predicted"/>
<evidence type="ECO:0008006" key="4">
    <source>
        <dbReference type="Google" id="ProtNLM"/>
    </source>
</evidence>
<feature type="compositionally biased region" description="Basic and acidic residues" evidence="1">
    <location>
        <begin position="678"/>
        <end position="689"/>
    </location>
</feature>
<feature type="region of interest" description="Disordered" evidence="1">
    <location>
        <begin position="28"/>
        <end position="63"/>
    </location>
</feature>
<protein>
    <recommendedName>
        <fullName evidence="4">DUF1308 domain-containing protein</fullName>
    </recommendedName>
</protein>
<evidence type="ECO:0000313" key="2">
    <source>
        <dbReference type="EMBL" id="TKW52635.1"/>
    </source>
</evidence>
<feature type="compositionally biased region" description="Polar residues" evidence="1">
    <location>
        <begin position="690"/>
        <end position="701"/>
    </location>
</feature>
<evidence type="ECO:0000256" key="1">
    <source>
        <dbReference type="SAM" id="MobiDB-lite"/>
    </source>
</evidence>
<dbReference type="PANTHER" id="PTHR13379:SF0">
    <property type="entry name" value="UPF0415 PROTEIN C7ORF25"/>
    <property type="match status" value="1"/>
</dbReference>
<feature type="region of interest" description="Disordered" evidence="1">
    <location>
        <begin position="342"/>
        <end position="366"/>
    </location>
</feature>
<dbReference type="EMBL" id="PJEX01000229">
    <property type="protein sequence ID" value="TKW52635.1"/>
    <property type="molecule type" value="Genomic_DNA"/>
</dbReference>